<dbReference type="GO" id="GO:0008408">
    <property type="term" value="F:3'-5' exonuclease activity"/>
    <property type="evidence" value="ECO:0007669"/>
    <property type="project" value="InterPro"/>
</dbReference>
<proteinExistence type="predicted"/>
<name>A0A8H6IHI6_9AGAR</name>
<comment type="caution">
    <text evidence="2">The sequence shown here is derived from an EMBL/GenBank/DDBJ whole genome shotgun (WGS) entry which is preliminary data.</text>
</comment>
<dbReference type="PANTHER" id="PTHR43040:SF1">
    <property type="entry name" value="RIBONUCLEASE D"/>
    <property type="match status" value="1"/>
</dbReference>
<dbReference type="Pfam" id="PF01612">
    <property type="entry name" value="DNA_pol_A_exo1"/>
    <property type="match status" value="1"/>
</dbReference>
<dbReference type="GO" id="GO:0006139">
    <property type="term" value="P:nucleobase-containing compound metabolic process"/>
    <property type="evidence" value="ECO:0007669"/>
    <property type="project" value="InterPro"/>
</dbReference>
<dbReference type="Proteomes" id="UP000521943">
    <property type="component" value="Unassembled WGS sequence"/>
</dbReference>
<accession>A0A8H6IHI6</accession>
<dbReference type="InterPro" id="IPR036397">
    <property type="entry name" value="RNaseH_sf"/>
</dbReference>
<dbReference type="AlphaFoldDB" id="A0A8H6IHI6"/>
<reference evidence="2 3" key="1">
    <citation type="submission" date="2020-07" db="EMBL/GenBank/DDBJ databases">
        <title>Comparative genomics of pyrophilous fungi reveals a link between fire events and developmental genes.</title>
        <authorList>
            <consortium name="DOE Joint Genome Institute"/>
            <person name="Steindorff A.S."/>
            <person name="Carver A."/>
            <person name="Calhoun S."/>
            <person name="Stillman K."/>
            <person name="Liu H."/>
            <person name="Lipzen A."/>
            <person name="Pangilinan J."/>
            <person name="Labutti K."/>
            <person name="Bruns T.D."/>
            <person name="Grigoriev I.V."/>
        </authorList>
    </citation>
    <scope>NUCLEOTIDE SEQUENCE [LARGE SCALE GENOMIC DNA]</scope>
    <source>
        <strain evidence="2 3">CBS 144469</strain>
    </source>
</reference>
<dbReference type="EMBL" id="JACGCI010000004">
    <property type="protein sequence ID" value="KAF6764422.1"/>
    <property type="molecule type" value="Genomic_DNA"/>
</dbReference>
<evidence type="ECO:0000259" key="1">
    <source>
        <dbReference type="Pfam" id="PF01612"/>
    </source>
</evidence>
<keyword evidence="3" id="KW-1185">Reference proteome</keyword>
<dbReference type="SUPFAM" id="SSF53098">
    <property type="entry name" value="Ribonuclease H-like"/>
    <property type="match status" value="1"/>
</dbReference>
<organism evidence="2 3">
    <name type="scientific">Ephemerocybe angulata</name>
    <dbReference type="NCBI Taxonomy" id="980116"/>
    <lineage>
        <taxon>Eukaryota</taxon>
        <taxon>Fungi</taxon>
        <taxon>Dikarya</taxon>
        <taxon>Basidiomycota</taxon>
        <taxon>Agaricomycotina</taxon>
        <taxon>Agaricomycetes</taxon>
        <taxon>Agaricomycetidae</taxon>
        <taxon>Agaricales</taxon>
        <taxon>Agaricineae</taxon>
        <taxon>Psathyrellaceae</taxon>
        <taxon>Ephemerocybe</taxon>
    </lineage>
</organism>
<dbReference type="InterPro" id="IPR002562">
    <property type="entry name" value="3'-5'_exonuclease_dom"/>
</dbReference>
<evidence type="ECO:0000313" key="3">
    <source>
        <dbReference type="Proteomes" id="UP000521943"/>
    </source>
</evidence>
<dbReference type="PANTHER" id="PTHR43040">
    <property type="entry name" value="RIBONUCLEASE D"/>
    <property type="match status" value="1"/>
</dbReference>
<dbReference type="OrthoDB" id="26838at2759"/>
<dbReference type="InterPro" id="IPR012337">
    <property type="entry name" value="RNaseH-like_sf"/>
</dbReference>
<feature type="domain" description="3'-5' exonuclease" evidence="1">
    <location>
        <begin position="29"/>
        <end position="217"/>
    </location>
</feature>
<protein>
    <submittedName>
        <fullName evidence="2">Ribonuclease H-like domain-containing protein</fullName>
    </submittedName>
</protein>
<gene>
    <name evidence="2" type="ORF">DFP72DRAFT_871797</name>
</gene>
<sequence length="264" mass="28883">MHPPSPILTMANALSNIQLADTLDKVAECVTDLSTTPTGTEAPCISADLEGVQLSRKGRVSLVQLKASHSSITWLLDITVLGPAAFSHPNDEGLTVKILLESPVYKKIFYDVRRDADALYNIYGIDMQNVVDVQLLELAVRMSNGQSTKFLHGLAKSITFYLFPGPEWMRVKDAGVALFVPEKGGSAEAFELRPLHPALVAYAAQDVALLAKLEVRLVARMGRSARGVGTWDRRIKRASEGRLEEAKSAYYEPDGQHRALSPLV</sequence>
<dbReference type="GO" id="GO:0003676">
    <property type="term" value="F:nucleic acid binding"/>
    <property type="evidence" value="ECO:0007669"/>
    <property type="project" value="InterPro"/>
</dbReference>
<dbReference type="Gene3D" id="3.30.420.10">
    <property type="entry name" value="Ribonuclease H-like superfamily/Ribonuclease H"/>
    <property type="match status" value="1"/>
</dbReference>
<evidence type="ECO:0000313" key="2">
    <source>
        <dbReference type="EMBL" id="KAF6764422.1"/>
    </source>
</evidence>